<dbReference type="Proteomes" id="UP001642464">
    <property type="component" value="Unassembled WGS sequence"/>
</dbReference>
<reference evidence="3 4" key="1">
    <citation type="submission" date="2024-02" db="EMBL/GenBank/DDBJ databases">
        <authorList>
            <person name="Chen Y."/>
            <person name="Shah S."/>
            <person name="Dougan E. K."/>
            <person name="Thang M."/>
            <person name="Chan C."/>
        </authorList>
    </citation>
    <scope>NUCLEOTIDE SEQUENCE [LARGE SCALE GENOMIC DNA]</scope>
</reference>
<feature type="region of interest" description="Disordered" evidence="2">
    <location>
        <begin position="266"/>
        <end position="315"/>
    </location>
</feature>
<sequence>MDSGYAAGYARRAQLGESKSNDRKRLLTDRNAYIAARSWSVENFNAAYLEVETLQEELRLVKGRMDLLEERFETSQRSVEMVKATLRHEAGQADRQDALEHMHRLESRALRLEQLVSDSRSTVEADMARLRNELSLSVQELTDRFDERLRASRERYEERLQALQDFSNDEAALVIREAQQTCVRLADDALAAAMSSQKKVEEVSLKASSAERRLEDTKQETEAGMEALRLQIVGLQADFAGFRATGEARWEGGCASRCFGTSAGQSLGASSSSVERSAAARRAVPGDDSAICRRKTKQESHSQPLHRQPEKHRPL</sequence>
<evidence type="ECO:0000256" key="2">
    <source>
        <dbReference type="SAM" id="MobiDB-lite"/>
    </source>
</evidence>
<keyword evidence="4" id="KW-1185">Reference proteome</keyword>
<protein>
    <submittedName>
        <fullName evidence="3">Uncharacterized protein</fullName>
    </submittedName>
</protein>
<name>A0ABP0QYV4_9DINO</name>
<evidence type="ECO:0000313" key="4">
    <source>
        <dbReference type="Proteomes" id="UP001642464"/>
    </source>
</evidence>
<keyword evidence="1" id="KW-0175">Coiled coil</keyword>
<feature type="coiled-coil region" evidence="1">
    <location>
        <begin position="200"/>
        <end position="231"/>
    </location>
</feature>
<comment type="caution">
    <text evidence="3">The sequence shown here is derived from an EMBL/GenBank/DDBJ whole genome shotgun (WGS) entry which is preliminary data.</text>
</comment>
<dbReference type="EMBL" id="CAXAMM010040296">
    <property type="protein sequence ID" value="CAK9092301.1"/>
    <property type="molecule type" value="Genomic_DNA"/>
</dbReference>
<feature type="compositionally biased region" description="Low complexity" evidence="2">
    <location>
        <begin position="266"/>
        <end position="283"/>
    </location>
</feature>
<organism evidence="3 4">
    <name type="scientific">Durusdinium trenchii</name>
    <dbReference type="NCBI Taxonomy" id="1381693"/>
    <lineage>
        <taxon>Eukaryota</taxon>
        <taxon>Sar</taxon>
        <taxon>Alveolata</taxon>
        <taxon>Dinophyceae</taxon>
        <taxon>Suessiales</taxon>
        <taxon>Symbiodiniaceae</taxon>
        <taxon>Durusdinium</taxon>
    </lineage>
</organism>
<gene>
    <name evidence="3" type="ORF">SCF082_LOCUS43434</name>
</gene>
<proteinExistence type="predicted"/>
<evidence type="ECO:0000313" key="3">
    <source>
        <dbReference type="EMBL" id="CAK9092301.1"/>
    </source>
</evidence>
<accession>A0ABP0QYV4</accession>
<evidence type="ECO:0000256" key="1">
    <source>
        <dbReference type="SAM" id="Coils"/>
    </source>
</evidence>